<feature type="region of interest" description="Disordered" evidence="1">
    <location>
        <begin position="70"/>
        <end position="104"/>
    </location>
</feature>
<proteinExistence type="predicted"/>
<reference evidence="2" key="1">
    <citation type="submission" date="2022-10" db="EMBL/GenBank/DDBJ databases">
        <title>The complete genomes of actinobacterial strains from the NBC collection.</title>
        <authorList>
            <person name="Joergensen T.S."/>
            <person name="Alvarez Arevalo M."/>
            <person name="Sterndorff E.B."/>
            <person name="Faurdal D."/>
            <person name="Vuksanovic O."/>
            <person name="Mourched A.-S."/>
            <person name="Charusanti P."/>
            <person name="Shaw S."/>
            <person name="Blin K."/>
            <person name="Weber T."/>
        </authorList>
    </citation>
    <scope>NUCLEOTIDE SEQUENCE</scope>
    <source>
        <strain evidence="2">NBC_00119</strain>
    </source>
</reference>
<dbReference type="InterPro" id="IPR038287">
    <property type="entry name" value="Cse2_sf"/>
</dbReference>
<dbReference type="AlphaFoldDB" id="A0AAU1TWE2"/>
<dbReference type="InterPro" id="IPR013382">
    <property type="entry name" value="CRISPR-assoc_prot_Cse2"/>
</dbReference>
<name>A0AAU1TWE2_9ACTN</name>
<dbReference type="EMBL" id="CP108195">
    <property type="protein sequence ID" value="WTS18429.1"/>
    <property type="molecule type" value="Genomic_DNA"/>
</dbReference>
<dbReference type="Gene3D" id="1.10.520.40">
    <property type="entry name" value="CRISPR-associated protein Cse2"/>
    <property type="match status" value="1"/>
</dbReference>
<evidence type="ECO:0000313" key="3">
    <source>
        <dbReference type="EMBL" id="WTS18429.1"/>
    </source>
</evidence>
<accession>A0AAU1TWE2</accession>
<evidence type="ECO:0000313" key="2">
    <source>
        <dbReference type="EMBL" id="WTS09744.1"/>
    </source>
</evidence>
<evidence type="ECO:0000256" key="1">
    <source>
        <dbReference type="SAM" id="MobiDB-lite"/>
    </source>
</evidence>
<gene>
    <name evidence="2" type="ORF">OHU69_00395</name>
    <name evidence="3" type="ORF">OHU69_50275</name>
</gene>
<dbReference type="NCBIfam" id="TIGR02548">
    <property type="entry name" value="casB_cse2"/>
    <property type="match status" value="1"/>
</dbReference>
<dbReference type="EMBL" id="CP108195">
    <property type="protein sequence ID" value="WTS09744.1"/>
    <property type="molecule type" value="Genomic_DNA"/>
</dbReference>
<sequence>MDQYRKEYDQFTASVHDLCQQAGIRRALGTGRGRPVAECTDMHRYLRDTRRKPARRAYYTVASLIALTGAAPQDDHDRPCDAPITPPSTDRPLHEKNSTDSAHPASAWFCRPNLGSTLATAIHEAGYDEERTEQKLRLLTRLGEDQLHRRLPSEITRLNGKGLYPDWAVLLGDLVERHYDHHRVNLRWDDAFADVLDAPVLPGT</sequence>
<dbReference type="Pfam" id="PF09485">
    <property type="entry name" value="CRISPR_Cse2"/>
    <property type="match status" value="1"/>
</dbReference>
<organism evidence="2">
    <name type="scientific">Streptomyces sp. NBC_00119</name>
    <dbReference type="NCBI Taxonomy" id="2975659"/>
    <lineage>
        <taxon>Bacteria</taxon>
        <taxon>Bacillati</taxon>
        <taxon>Actinomycetota</taxon>
        <taxon>Actinomycetes</taxon>
        <taxon>Kitasatosporales</taxon>
        <taxon>Streptomycetaceae</taxon>
        <taxon>Streptomyces</taxon>
    </lineage>
</organism>
<protein>
    <submittedName>
        <fullName evidence="2">Type I-E CRISPR-associated protein Cse2/CasB</fullName>
    </submittedName>
</protein>